<comment type="caution">
    <text evidence="8">The sequence shown here is derived from an EMBL/GenBank/DDBJ whole genome shotgun (WGS) entry which is preliminary data.</text>
</comment>
<dbReference type="Pfam" id="PF13183">
    <property type="entry name" value="Fer4_8"/>
    <property type="match status" value="1"/>
</dbReference>
<evidence type="ECO:0000256" key="1">
    <source>
        <dbReference type="ARBA" id="ARBA00022485"/>
    </source>
</evidence>
<dbReference type="PROSITE" id="PS00198">
    <property type="entry name" value="4FE4S_FER_1"/>
    <property type="match status" value="1"/>
</dbReference>
<dbReference type="InterPro" id="IPR012257">
    <property type="entry name" value="Glc_ox_4Fe-4S"/>
</dbReference>
<gene>
    <name evidence="8" type="primary">glpC</name>
    <name evidence="9" type="ORF">HT99x_004850</name>
    <name evidence="8" type="ORF">HT99x_02151</name>
</gene>
<evidence type="ECO:0000256" key="6">
    <source>
        <dbReference type="PIRNR" id="PIRNR000139"/>
    </source>
</evidence>
<accession>A0A0Q9YX09</accession>
<organism evidence="8">
    <name type="scientific">Candidatus Berkiella aquae</name>
    <dbReference type="NCBI Taxonomy" id="295108"/>
    <lineage>
        <taxon>Bacteria</taxon>
        <taxon>Pseudomonadati</taxon>
        <taxon>Pseudomonadota</taxon>
        <taxon>Gammaproteobacteria</taxon>
        <taxon>Candidatus Berkiellales</taxon>
        <taxon>Candidatus Berkiellaceae</taxon>
        <taxon>Candidatus Berkiella</taxon>
    </lineage>
</organism>
<dbReference type="InterPro" id="IPR017900">
    <property type="entry name" value="4Fe4S_Fe_S_CS"/>
</dbReference>
<keyword evidence="10" id="KW-1185">Reference proteome</keyword>
<keyword evidence="6" id="KW-0249">Electron transport</keyword>
<evidence type="ECO:0000259" key="7">
    <source>
        <dbReference type="PROSITE" id="PS51379"/>
    </source>
</evidence>
<dbReference type="PROSITE" id="PS51379">
    <property type="entry name" value="4FE4S_FER_2"/>
    <property type="match status" value="2"/>
</dbReference>
<dbReference type="EMBL" id="LKAJ01000009">
    <property type="protein sequence ID" value="KRG20664.1"/>
    <property type="molecule type" value="Genomic_DNA"/>
</dbReference>
<dbReference type="GO" id="GO:0046872">
    <property type="term" value="F:metal ion binding"/>
    <property type="evidence" value="ECO:0007669"/>
    <property type="project" value="UniProtKB-UniRule"/>
</dbReference>
<comment type="catalytic activity">
    <reaction evidence="6">
        <text>glycolate + A = glyoxylate + AH2</text>
        <dbReference type="Rhea" id="RHEA:21264"/>
        <dbReference type="ChEBI" id="CHEBI:13193"/>
        <dbReference type="ChEBI" id="CHEBI:17499"/>
        <dbReference type="ChEBI" id="CHEBI:29805"/>
        <dbReference type="ChEBI" id="CHEBI:36655"/>
        <dbReference type="EC" id="1.1.99.14"/>
    </reaction>
</comment>
<reference evidence="9" key="2">
    <citation type="journal article" date="2016" name="Genome Announc.">
        <title>Draft Genome Sequences of Two Novel Amoeba-Resistant Intranuclear Bacteria, 'Candidatus Berkiella cookevillensis' and 'Candidatus Berkiella aquae'.</title>
        <authorList>
            <person name="Mehari Y.T."/>
            <person name="Arivett B.A."/>
            <person name="Farone A.L."/>
            <person name="Gunderson J.H."/>
            <person name="Farone M.B."/>
        </authorList>
    </citation>
    <scope>NUCLEOTIDE SEQUENCE</scope>
    <source>
        <strain evidence="9">HT99</strain>
    </source>
</reference>
<dbReference type="PANTHER" id="PTHR32479:SF17">
    <property type="entry name" value="GLYCOLATE OXIDASE IRON-SULFUR SUBUNIT"/>
    <property type="match status" value="1"/>
</dbReference>
<protein>
    <recommendedName>
        <fullName evidence="6">Glycolate oxidase iron-sulfur subunit</fullName>
        <ecNumber evidence="6">1.1.99.14</ecNumber>
    </recommendedName>
</protein>
<evidence type="ECO:0000313" key="8">
    <source>
        <dbReference type="EMBL" id="KRG20664.1"/>
    </source>
</evidence>
<dbReference type="STRING" id="295108.HT99x_02151"/>
<dbReference type="InterPro" id="IPR004017">
    <property type="entry name" value="Cys_rich_dom"/>
</dbReference>
<dbReference type="EMBL" id="LKAJ02000001">
    <property type="protein sequence ID" value="MCS5710748.1"/>
    <property type="molecule type" value="Genomic_DNA"/>
</dbReference>
<dbReference type="RefSeq" id="WP_075066776.1">
    <property type="nucleotide sequence ID" value="NZ_LKAJ02000001.1"/>
</dbReference>
<dbReference type="InterPro" id="IPR009051">
    <property type="entry name" value="Helical_ferredxn"/>
</dbReference>
<dbReference type="OrthoDB" id="9765258at2"/>
<evidence type="ECO:0000256" key="4">
    <source>
        <dbReference type="ARBA" id="ARBA00023004"/>
    </source>
</evidence>
<dbReference type="GO" id="GO:0019154">
    <property type="term" value="F:glycolate dehydrogenase activity"/>
    <property type="evidence" value="ECO:0007669"/>
    <property type="project" value="UniProtKB-EC"/>
</dbReference>
<dbReference type="PANTHER" id="PTHR32479">
    <property type="entry name" value="GLYCOLATE OXIDASE IRON-SULFUR SUBUNIT"/>
    <property type="match status" value="1"/>
</dbReference>
<keyword evidence="6" id="KW-0813">Transport</keyword>
<evidence type="ECO:0000313" key="10">
    <source>
        <dbReference type="Proteomes" id="UP000051497"/>
    </source>
</evidence>
<keyword evidence="1 6" id="KW-0004">4Fe-4S</keyword>
<sequence>MNIKAQVNRLASQCVKCALCLPHCPTYELTEDENESPRGRIALFQAYANEQLPLDEHGKKHLDQCLGCRACERVCPAHVEYGHLLTLGRTMLNASAEAKHLTPTPFGTRFLAWVVKHPRWQRTLQYLLWLTEKSGLRTLGSRLKLPSLLGLSTLDRLLPTIPKPLTWQSSYEAIGPKQGSIFLFTGCMSNWCEQETIAASIYVLRHLGYEVHLPPNQTCCSAMALHAGDLDGALSLAKENLQVFLPHLPQMDAIVTIATGCNAVLSEYDINFSSITSNEDFATFSHKVIDIVNFVQAAKWPDTVVPKSLPGTVLLHTPCTLRNVIKTPFAPLQMLTRIPELVCQAIKSPYCCGAAGTYMLEHADIAKPLLKHLLSELDDIQANYIATSNVGCALHIQQQMRESNSAIRVIHPITLLARALGF</sequence>
<comment type="catalytic activity">
    <reaction evidence="6">
        <text>(R)-lactate + A = pyruvate + AH2</text>
        <dbReference type="Rhea" id="RHEA:15089"/>
        <dbReference type="ChEBI" id="CHEBI:13193"/>
        <dbReference type="ChEBI" id="CHEBI:15361"/>
        <dbReference type="ChEBI" id="CHEBI:16004"/>
        <dbReference type="ChEBI" id="CHEBI:17499"/>
    </reaction>
</comment>
<name>A0A0Q9YX09_9GAMM</name>
<comment type="function">
    <text evidence="6">Component of a complex that catalyzes the oxidation of glycolate to glyoxylate.</text>
</comment>
<evidence type="ECO:0000256" key="2">
    <source>
        <dbReference type="ARBA" id="ARBA00022723"/>
    </source>
</evidence>
<dbReference type="Proteomes" id="UP000051497">
    <property type="component" value="Unassembled WGS sequence"/>
</dbReference>
<evidence type="ECO:0000256" key="3">
    <source>
        <dbReference type="ARBA" id="ARBA00022737"/>
    </source>
</evidence>
<evidence type="ECO:0000256" key="5">
    <source>
        <dbReference type="ARBA" id="ARBA00023014"/>
    </source>
</evidence>
<dbReference type="EC" id="1.1.99.14" evidence="6"/>
<dbReference type="Pfam" id="PF02754">
    <property type="entry name" value="CCG"/>
    <property type="match status" value="2"/>
</dbReference>
<keyword evidence="2 6" id="KW-0479">Metal-binding</keyword>
<evidence type="ECO:0000313" key="9">
    <source>
        <dbReference type="EMBL" id="MCS5710748.1"/>
    </source>
</evidence>
<dbReference type="Gene3D" id="1.10.1060.10">
    <property type="entry name" value="Alpha-helical ferredoxin"/>
    <property type="match status" value="1"/>
</dbReference>
<dbReference type="GO" id="GO:0051539">
    <property type="term" value="F:4 iron, 4 sulfur cluster binding"/>
    <property type="evidence" value="ECO:0007669"/>
    <property type="project" value="UniProtKB-UniRule"/>
</dbReference>
<feature type="domain" description="4Fe-4S ferredoxin-type" evidence="7">
    <location>
        <begin position="56"/>
        <end position="79"/>
    </location>
</feature>
<reference evidence="8" key="1">
    <citation type="submission" date="2015-09" db="EMBL/GenBank/DDBJ databases">
        <title>Draft Genome Sequences of Two Novel Amoeba-resistant Intranuclear Bacteria, Candidatus Berkiella cookevillensis and Candidatus Berkiella aquae.</title>
        <authorList>
            <person name="Mehari Y.T."/>
            <person name="Arivett B.A."/>
            <person name="Farone A.L."/>
            <person name="Gunderson J.H."/>
            <person name="Farone M.B."/>
        </authorList>
    </citation>
    <scope>NUCLEOTIDE SEQUENCE [LARGE SCALE GENOMIC DNA]</scope>
    <source>
        <strain evidence="8">HT99</strain>
    </source>
</reference>
<dbReference type="AlphaFoldDB" id="A0A0Q9YX09"/>
<reference evidence="9" key="3">
    <citation type="submission" date="2021-06" db="EMBL/GenBank/DDBJ databases">
        <title>Genomic Description and Analysis of Intracellular Bacteria, Candidatus Berkiella cookevillensis and Candidatus Berkiella aquae.</title>
        <authorList>
            <person name="Kidane D.T."/>
            <person name="Mehari Y.T."/>
            <person name="Rice F.C."/>
            <person name="Arivett B.A."/>
            <person name="Farone A.L."/>
            <person name="Berk S.G."/>
            <person name="Farone M.B."/>
        </authorList>
    </citation>
    <scope>NUCLEOTIDE SEQUENCE</scope>
    <source>
        <strain evidence="9">HT99</strain>
    </source>
</reference>
<dbReference type="PIRSF" id="PIRSF000139">
    <property type="entry name" value="Glc_ox_4Fe-4S"/>
    <property type="match status" value="1"/>
</dbReference>
<dbReference type="InterPro" id="IPR017896">
    <property type="entry name" value="4Fe4S_Fe-S-bd"/>
</dbReference>
<keyword evidence="5 6" id="KW-0411">Iron-sulfur</keyword>
<keyword evidence="3" id="KW-0677">Repeat</keyword>
<dbReference type="SUPFAM" id="SSF54862">
    <property type="entry name" value="4Fe-4S ferredoxins"/>
    <property type="match status" value="1"/>
</dbReference>
<proteinExistence type="predicted"/>
<feature type="domain" description="4Fe-4S ferredoxin-type" evidence="7">
    <location>
        <begin position="3"/>
        <end position="34"/>
    </location>
</feature>
<keyword evidence="4 6" id="KW-0408">Iron</keyword>
<comment type="cofactor">
    <cofactor evidence="6">
        <name>[4Fe-4S] cluster</name>
        <dbReference type="ChEBI" id="CHEBI:49883"/>
    </cofactor>
    <text evidence="6">Binds 2 [4Fe-4S] clusters.</text>
</comment>